<dbReference type="Proteomes" id="UP000580861">
    <property type="component" value="Unassembled WGS sequence"/>
</dbReference>
<name>A0A841B6L8_9PSEU</name>
<proteinExistence type="predicted"/>
<evidence type="ECO:0000256" key="2">
    <source>
        <dbReference type="SAM" id="Phobius"/>
    </source>
</evidence>
<feature type="transmembrane region" description="Helical" evidence="2">
    <location>
        <begin position="12"/>
        <end position="34"/>
    </location>
</feature>
<accession>A0A841B6L8</accession>
<sequence length="299" mass="31585">MTFPGERSRAKPWLIASGAAIGWALFTMVVLHLISSRDPVFDTLSSYAYVDRGTGMLGASVLSLSIGSLTALGALAAAGIPLSRTTKLLFVLWSLGLAAAAVFPASYPEYPDPVSGEIHLYACLIAFLSLPAAGFTLRDNLRGTPAARQVGRLAWGSAAGLIVFGLSFIFVRLSDIPFFLTLTDIVPVGVAQRLSLVAHVILIAGMLKVASAAHRAGEFGGVTVEAGQTARVQEDHVLAGREMAFRGPLDQRGAHLAGVHGIERDPFRTTEKPHRLPRPVGRDPVAGADRAVVDAQTVE</sequence>
<keyword evidence="2" id="KW-0812">Transmembrane</keyword>
<feature type="transmembrane region" description="Helical" evidence="2">
    <location>
        <begin position="54"/>
        <end position="76"/>
    </location>
</feature>
<reference evidence="3 4" key="1">
    <citation type="submission" date="2020-08" db="EMBL/GenBank/DDBJ databases">
        <title>Sequencing the genomes of 1000 actinobacteria strains.</title>
        <authorList>
            <person name="Klenk H.-P."/>
        </authorList>
    </citation>
    <scope>NUCLEOTIDE SEQUENCE [LARGE SCALE GENOMIC DNA]</scope>
    <source>
        <strain evidence="3 4">DSM 45272</strain>
    </source>
</reference>
<feature type="transmembrane region" description="Helical" evidence="2">
    <location>
        <begin position="119"/>
        <end position="141"/>
    </location>
</feature>
<keyword evidence="2" id="KW-1133">Transmembrane helix</keyword>
<feature type="transmembrane region" description="Helical" evidence="2">
    <location>
        <begin position="88"/>
        <end position="107"/>
    </location>
</feature>
<dbReference type="InterPro" id="IPR009339">
    <property type="entry name" value="DUF998"/>
</dbReference>
<evidence type="ECO:0000256" key="1">
    <source>
        <dbReference type="SAM" id="MobiDB-lite"/>
    </source>
</evidence>
<feature type="region of interest" description="Disordered" evidence="1">
    <location>
        <begin position="267"/>
        <end position="299"/>
    </location>
</feature>
<keyword evidence="2" id="KW-0472">Membrane</keyword>
<dbReference type="EMBL" id="JACHMX010000001">
    <property type="protein sequence ID" value="MBB5854561.1"/>
    <property type="molecule type" value="Genomic_DNA"/>
</dbReference>
<organism evidence="3 4">
    <name type="scientific">Amycolatopsis umgeniensis</name>
    <dbReference type="NCBI Taxonomy" id="336628"/>
    <lineage>
        <taxon>Bacteria</taxon>
        <taxon>Bacillati</taxon>
        <taxon>Actinomycetota</taxon>
        <taxon>Actinomycetes</taxon>
        <taxon>Pseudonocardiales</taxon>
        <taxon>Pseudonocardiaceae</taxon>
        <taxon>Amycolatopsis</taxon>
    </lineage>
</organism>
<dbReference type="AlphaFoldDB" id="A0A841B6L8"/>
<comment type="caution">
    <text evidence="3">The sequence shown here is derived from an EMBL/GenBank/DDBJ whole genome shotgun (WGS) entry which is preliminary data.</text>
</comment>
<dbReference type="Pfam" id="PF06197">
    <property type="entry name" value="DUF998"/>
    <property type="match status" value="1"/>
</dbReference>
<feature type="transmembrane region" description="Helical" evidence="2">
    <location>
        <begin position="153"/>
        <end position="173"/>
    </location>
</feature>
<keyword evidence="4" id="KW-1185">Reference proteome</keyword>
<evidence type="ECO:0000313" key="3">
    <source>
        <dbReference type="EMBL" id="MBB5854561.1"/>
    </source>
</evidence>
<protein>
    <recommendedName>
        <fullName evidence="5">DUF998 domain-containing protein</fullName>
    </recommendedName>
</protein>
<evidence type="ECO:0008006" key="5">
    <source>
        <dbReference type="Google" id="ProtNLM"/>
    </source>
</evidence>
<gene>
    <name evidence="3" type="ORF">HDA45_004648</name>
</gene>
<evidence type="ECO:0000313" key="4">
    <source>
        <dbReference type="Proteomes" id="UP000580861"/>
    </source>
</evidence>